<dbReference type="OrthoDB" id="9815791at2"/>
<dbReference type="InterPro" id="IPR001670">
    <property type="entry name" value="ADH_Fe/GldA"/>
</dbReference>
<evidence type="ECO:0000256" key="4">
    <source>
        <dbReference type="ARBA" id="ARBA00023027"/>
    </source>
</evidence>
<feature type="domain" description="Alcohol dehydrogenase iron-type/glycerol dehydrogenase GldA" evidence="5">
    <location>
        <begin position="8"/>
        <end position="176"/>
    </location>
</feature>
<dbReference type="GO" id="GO:0046872">
    <property type="term" value="F:metal ion binding"/>
    <property type="evidence" value="ECO:0007669"/>
    <property type="project" value="InterPro"/>
</dbReference>
<dbReference type="Proteomes" id="UP000186905">
    <property type="component" value="Unassembled WGS sequence"/>
</dbReference>
<feature type="domain" description="Fe-containing alcohol dehydrogenase-like C-terminal" evidence="6">
    <location>
        <begin position="187"/>
        <end position="382"/>
    </location>
</feature>
<dbReference type="InterPro" id="IPR056798">
    <property type="entry name" value="ADH_Fe_C"/>
</dbReference>
<evidence type="ECO:0000313" key="7">
    <source>
        <dbReference type="EMBL" id="OLQ69484.1"/>
    </source>
</evidence>
<evidence type="ECO:0000256" key="1">
    <source>
        <dbReference type="ARBA" id="ARBA00001962"/>
    </source>
</evidence>
<dbReference type="PROSITE" id="PS00913">
    <property type="entry name" value="ADH_IRON_1"/>
    <property type="match status" value="1"/>
</dbReference>
<dbReference type="NCBIfam" id="NF007363">
    <property type="entry name" value="PRK09860.1"/>
    <property type="match status" value="1"/>
</dbReference>
<dbReference type="Pfam" id="PF25137">
    <property type="entry name" value="ADH_Fe_C"/>
    <property type="match status" value="1"/>
</dbReference>
<comment type="similarity">
    <text evidence="2">Belongs to the iron-containing alcohol dehydrogenase family.</text>
</comment>
<dbReference type="InterPro" id="IPR039697">
    <property type="entry name" value="Alcohol_dehydrogenase_Fe"/>
</dbReference>
<keyword evidence="8" id="KW-1185">Reference proteome</keyword>
<evidence type="ECO:0000259" key="6">
    <source>
        <dbReference type="Pfam" id="PF25137"/>
    </source>
</evidence>
<evidence type="ECO:0000259" key="5">
    <source>
        <dbReference type="Pfam" id="PF00465"/>
    </source>
</evidence>
<accession>A0A1Q9G680</accession>
<protein>
    <submittedName>
        <fullName evidence="7">L-threonine dehydrogenase</fullName>
    </submittedName>
</protein>
<evidence type="ECO:0000313" key="8">
    <source>
        <dbReference type="Proteomes" id="UP000186905"/>
    </source>
</evidence>
<organism evidence="7 8">
    <name type="scientific">Photobacterium proteolyticum</name>
    <dbReference type="NCBI Taxonomy" id="1903952"/>
    <lineage>
        <taxon>Bacteria</taxon>
        <taxon>Pseudomonadati</taxon>
        <taxon>Pseudomonadota</taxon>
        <taxon>Gammaproteobacteria</taxon>
        <taxon>Vibrionales</taxon>
        <taxon>Vibrionaceae</taxon>
        <taxon>Photobacterium</taxon>
    </lineage>
</organism>
<sequence length="382" mass="40063">MSSAFFIPTVNLMGADCLVEAADAIKAQGFKKALIVTDKILSQIGMVKQVADLLAEREVESVVFDGTQPNPTIGNVEAGLELLKANECDFVISLGGGSPHDCAKGIALVASNGGKIADYEGVDQSAKPQLPLIAINTTAGTASEMTRFCIITDEARHIKMAIVDKNTTPLMSVNDPKLMLAKPASLTAATGMDALTHAIEAYVSTAATPITDAVAIKAIELIQAHLRTAVKDGQNLEAREQMAYAQFMAGMAFNNASLGYVHAMAHQLGGFYDLPHGVCNAVLLPHVQRYNAQVCPERLLDVAKAMGVNVEGMTAEQGAEAALEAIQVLSKDVGIPAGLTELGAKAEDISVLADNALKDACGFTNPKQATHEEISGIYAAAM</sequence>
<dbReference type="FunFam" id="1.20.1090.10:FF:000001">
    <property type="entry name" value="Aldehyde-alcohol dehydrogenase"/>
    <property type="match status" value="1"/>
</dbReference>
<comment type="cofactor">
    <cofactor evidence="1">
        <name>Fe cation</name>
        <dbReference type="ChEBI" id="CHEBI:24875"/>
    </cofactor>
</comment>
<name>A0A1Q9G680_9GAMM</name>
<dbReference type="PROSITE" id="PS00060">
    <property type="entry name" value="ADH_IRON_2"/>
    <property type="match status" value="1"/>
</dbReference>
<dbReference type="RefSeq" id="WP_075768413.1">
    <property type="nucleotide sequence ID" value="NZ_MJIL01000101.1"/>
</dbReference>
<evidence type="ECO:0000256" key="3">
    <source>
        <dbReference type="ARBA" id="ARBA00023002"/>
    </source>
</evidence>
<dbReference type="Pfam" id="PF00465">
    <property type="entry name" value="Fe-ADH"/>
    <property type="match status" value="1"/>
</dbReference>
<gene>
    <name evidence="7" type="ORF">BIT28_21165</name>
</gene>
<reference evidence="7 8" key="1">
    <citation type="submission" date="2016-09" db="EMBL/GenBank/DDBJ databases">
        <title>Photobacterium proteolyticum sp. nov. a protease producing bacterium isolated from ocean sediments of Laizhou Bay.</title>
        <authorList>
            <person name="Li Y."/>
        </authorList>
    </citation>
    <scope>NUCLEOTIDE SEQUENCE [LARGE SCALE GENOMIC DNA]</scope>
    <source>
        <strain evidence="7 8">13-12</strain>
    </source>
</reference>
<dbReference type="PANTHER" id="PTHR11496">
    <property type="entry name" value="ALCOHOL DEHYDROGENASE"/>
    <property type="match status" value="1"/>
</dbReference>
<dbReference type="CDD" id="cd08188">
    <property type="entry name" value="PDDH"/>
    <property type="match status" value="1"/>
</dbReference>
<comment type="caution">
    <text evidence="7">The sequence shown here is derived from an EMBL/GenBank/DDBJ whole genome shotgun (WGS) entry which is preliminary data.</text>
</comment>
<dbReference type="EMBL" id="MJIL01000101">
    <property type="protein sequence ID" value="OLQ69484.1"/>
    <property type="molecule type" value="Genomic_DNA"/>
</dbReference>
<dbReference type="FunFam" id="3.40.50.1970:FF:000003">
    <property type="entry name" value="Alcohol dehydrogenase, iron-containing"/>
    <property type="match status" value="1"/>
</dbReference>
<dbReference type="PANTHER" id="PTHR11496:SF102">
    <property type="entry name" value="ALCOHOL DEHYDROGENASE 4"/>
    <property type="match status" value="1"/>
</dbReference>
<dbReference type="SUPFAM" id="SSF56796">
    <property type="entry name" value="Dehydroquinate synthase-like"/>
    <property type="match status" value="1"/>
</dbReference>
<dbReference type="AlphaFoldDB" id="A0A1Q9G680"/>
<proteinExistence type="inferred from homology"/>
<dbReference type="Gene3D" id="1.20.1090.10">
    <property type="entry name" value="Dehydroquinate synthase-like - alpha domain"/>
    <property type="match status" value="1"/>
</dbReference>
<dbReference type="STRING" id="1903952.BIT28_21165"/>
<dbReference type="GO" id="GO:0004022">
    <property type="term" value="F:alcohol dehydrogenase (NAD+) activity"/>
    <property type="evidence" value="ECO:0007669"/>
    <property type="project" value="TreeGrafter"/>
</dbReference>
<evidence type="ECO:0000256" key="2">
    <source>
        <dbReference type="ARBA" id="ARBA00007358"/>
    </source>
</evidence>
<dbReference type="Gene3D" id="3.40.50.1970">
    <property type="match status" value="1"/>
</dbReference>
<keyword evidence="4" id="KW-0520">NAD</keyword>
<keyword evidence="3" id="KW-0560">Oxidoreductase</keyword>
<dbReference type="InterPro" id="IPR018211">
    <property type="entry name" value="ADH_Fe_CS"/>
</dbReference>